<feature type="region of interest" description="Disordered" evidence="1">
    <location>
        <begin position="1"/>
        <end position="40"/>
    </location>
</feature>
<name>M8A2R0_TRIUA</name>
<evidence type="ECO:0000313" key="2">
    <source>
        <dbReference type="EMBL" id="EMS58935.1"/>
    </source>
</evidence>
<reference evidence="2" key="1">
    <citation type="journal article" date="2013" name="Nature">
        <title>Draft genome of the wheat A-genome progenitor Triticum urartu.</title>
        <authorList>
            <person name="Ling H.Q."/>
            <person name="Zhao S."/>
            <person name="Liu D."/>
            <person name="Wang J."/>
            <person name="Sun H."/>
            <person name="Zhang C."/>
            <person name="Fan H."/>
            <person name="Li D."/>
            <person name="Dong L."/>
            <person name="Tao Y."/>
            <person name="Gao C."/>
            <person name="Wu H."/>
            <person name="Li Y."/>
            <person name="Cui Y."/>
            <person name="Guo X."/>
            <person name="Zheng S."/>
            <person name="Wang B."/>
            <person name="Yu K."/>
            <person name="Liang Q."/>
            <person name="Yang W."/>
            <person name="Lou X."/>
            <person name="Chen J."/>
            <person name="Feng M."/>
            <person name="Jian J."/>
            <person name="Zhang X."/>
            <person name="Luo G."/>
            <person name="Jiang Y."/>
            <person name="Liu J."/>
            <person name="Wang Z."/>
            <person name="Sha Y."/>
            <person name="Zhang B."/>
            <person name="Wu H."/>
            <person name="Tang D."/>
            <person name="Shen Q."/>
            <person name="Xue P."/>
            <person name="Zou S."/>
            <person name="Wang X."/>
            <person name="Liu X."/>
            <person name="Wang F."/>
            <person name="Yang Y."/>
            <person name="An X."/>
            <person name="Dong Z."/>
            <person name="Zhang K."/>
            <person name="Zhang X."/>
            <person name="Luo M.C."/>
            <person name="Dvorak J."/>
            <person name="Tong Y."/>
            <person name="Wang J."/>
            <person name="Yang H."/>
            <person name="Li Z."/>
            <person name="Wang D."/>
            <person name="Zhang A."/>
            <person name="Wang J."/>
        </authorList>
    </citation>
    <scope>NUCLEOTIDE SEQUENCE</scope>
</reference>
<feature type="compositionally biased region" description="Low complexity" evidence="1">
    <location>
        <begin position="18"/>
        <end position="36"/>
    </location>
</feature>
<gene>
    <name evidence="2" type="ORF">TRIUR3_19212</name>
</gene>
<sequence length="88" mass="9697">MARWQELAQRAPSEAVGRSSAAAQAQQRHRTAAQSRADADAGLVLTTMKSGNGDLWKRDNEGGLVEANQTEAKNFNRDHRRLKAGMDY</sequence>
<accession>M8A2R0</accession>
<evidence type="ECO:0000256" key="1">
    <source>
        <dbReference type="SAM" id="MobiDB-lite"/>
    </source>
</evidence>
<organism evidence="2">
    <name type="scientific">Triticum urartu</name>
    <name type="common">Red wild einkorn</name>
    <name type="synonym">Crithodium urartu</name>
    <dbReference type="NCBI Taxonomy" id="4572"/>
    <lineage>
        <taxon>Eukaryota</taxon>
        <taxon>Viridiplantae</taxon>
        <taxon>Streptophyta</taxon>
        <taxon>Embryophyta</taxon>
        <taxon>Tracheophyta</taxon>
        <taxon>Spermatophyta</taxon>
        <taxon>Magnoliopsida</taxon>
        <taxon>Liliopsida</taxon>
        <taxon>Poales</taxon>
        <taxon>Poaceae</taxon>
        <taxon>BOP clade</taxon>
        <taxon>Pooideae</taxon>
        <taxon>Triticodae</taxon>
        <taxon>Triticeae</taxon>
        <taxon>Triticinae</taxon>
        <taxon>Triticum</taxon>
    </lineage>
</organism>
<dbReference type="AlphaFoldDB" id="M8A2R0"/>
<protein>
    <submittedName>
        <fullName evidence="2">Uncharacterized protein</fullName>
    </submittedName>
</protein>
<dbReference type="EMBL" id="KD126400">
    <property type="protein sequence ID" value="EMS58935.1"/>
    <property type="molecule type" value="Genomic_DNA"/>
</dbReference>
<proteinExistence type="predicted"/>